<dbReference type="PROSITE" id="PS51790">
    <property type="entry name" value="MSRB"/>
    <property type="match status" value="1"/>
</dbReference>
<reference evidence="8" key="1">
    <citation type="submission" date="2016-01" db="EMBL/GenBank/DDBJ databases">
        <title>Reference transcriptome for the parasite Schistocephalus solidus: insights into the molecular evolution of parasitism.</title>
        <authorList>
            <person name="Hebert F.O."/>
            <person name="Grambauer S."/>
            <person name="Barber I."/>
            <person name="Landry C.R."/>
            <person name="Aubin-Horth N."/>
        </authorList>
    </citation>
    <scope>NUCLEOTIDE SEQUENCE</scope>
</reference>
<dbReference type="GO" id="GO:0046872">
    <property type="term" value="F:metal ion binding"/>
    <property type="evidence" value="ECO:0007669"/>
    <property type="project" value="UniProtKB-KW"/>
</dbReference>
<keyword evidence="3 6" id="KW-0862">Zinc</keyword>
<dbReference type="PANTHER" id="PTHR10173">
    <property type="entry name" value="METHIONINE SULFOXIDE REDUCTASE"/>
    <property type="match status" value="1"/>
</dbReference>
<evidence type="ECO:0000256" key="2">
    <source>
        <dbReference type="ARBA" id="ARBA00022723"/>
    </source>
</evidence>
<gene>
    <name evidence="8" type="primary">MSRB2</name>
    <name evidence="8" type="ORF">TR86907</name>
</gene>
<evidence type="ECO:0000313" key="8">
    <source>
        <dbReference type="EMBL" id="JAP60764.1"/>
    </source>
</evidence>
<keyword evidence="2 6" id="KW-0479">Metal-binding</keyword>
<evidence type="ECO:0000256" key="5">
    <source>
        <dbReference type="ARBA" id="ARBA00048488"/>
    </source>
</evidence>
<keyword evidence="4 6" id="KW-0560">Oxidoreductase</keyword>
<evidence type="ECO:0000259" key="7">
    <source>
        <dbReference type="PROSITE" id="PS51790"/>
    </source>
</evidence>
<dbReference type="GO" id="GO:0006979">
    <property type="term" value="P:response to oxidative stress"/>
    <property type="evidence" value="ECO:0007669"/>
    <property type="project" value="InterPro"/>
</dbReference>
<dbReference type="NCBIfam" id="TIGR00357">
    <property type="entry name" value="peptide-methionine (R)-S-oxide reductase MsrB"/>
    <property type="match status" value="1"/>
</dbReference>
<evidence type="ECO:0000256" key="4">
    <source>
        <dbReference type="ARBA" id="ARBA00023002"/>
    </source>
</evidence>
<comment type="cofactor">
    <cofactor evidence="6">
        <name>Zn(2+)</name>
        <dbReference type="ChEBI" id="CHEBI:29105"/>
    </cofactor>
    <text evidence="6">Binds 1 zinc ion per subunit.</text>
</comment>
<dbReference type="FunFam" id="2.170.150.20:FF:000001">
    <property type="entry name" value="Peptide methionine sulfoxide reductase MsrB"/>
    <property type="match status" value="1"/>
</dbReference>
<dbReference type="Pfam" id="PF01641">
    <property type="entry name" value="SelR"/>
    <property type="match status" value="1"/>
</dbReference>
<proteinExistence type="inferred from homology"/>
<evidence type="ECO:0000256" key="6">
    <source>
        <dbReference type="RuleBase" id="RU365044"/>
    </source>
</evidence>
<feature type="domain" description="MsrB" evidence="7">
    <location>
        <begin position="47"/>
        <end position="176"/>
    </location>
</feature>
<comment type="similarity">
    <text evidence="1 6">Belongs to the MsrB Met sulfoxide reductase family.</text>
</comment>
<dbReference type="EC" id="1.8.4.12" evidence="6"/>
<evidence type="ECO:0000256" key="1">
    <source>
        <dbReference type="ARBA" id="ARBA00007174"/>
    </source>
</evidence>
<comment type="catalytic activity">
    <reaction evidence="5 6">
        <text>L-methionyl-[protein] + [thioredoxin]-disulfide + H2O = L-methionyl-(R)-S-oxide-[protein] + [thioredoxin]-dithiol</text>
        <dbReference type="Rhea" id="RHEA:24164"/>
        <dbReference type="Rhea" id="RHEA-COMP:10698"/>
        <dbReference type="Rhea" id="RHEA-COMP:10700"/>
        <dbReference type="Rhea" id="RHEA-COMP:12313"/>
        <dbReference type="Rhea" id="RHEA-COMP:12314"/>
        <dbReference type="ChEBI" id="CHEBI:15377"/>
        <dbReference type="ChEBI" id="CHEBI:16044"/>
        <dbReference type="ChEBI" id="CHEBI:29950"/>
        <dbReference type="ChEBI" id="CHEBI:45764"/>
        <dbReference type="ChEBI" id="CHEBI:50058"/>
        <dbReference type="EC" id="1.8.4.12"/>
    </reaction>
</comment>
<dbReference type="InterPro" id="IPR028427">
    <property type="entry name" value="Met_Sox_Rdtase_MsrB"/>
</dbReference>
<sequence length="178" mass="19766">MRLAYFYALLRLSRVGQRAIISPLSRDINFSSCFLPLARKMAQKIPDEELKAKLSPEAYYVTRQKGTEAPFTGKYDKHFKDGKYNCVCCGALLFESDSKFQSGCGWPAFSRAAGASGADDTKTNIERQEDLSLGRQRTEVTCKSCGAHLGHVFEDGPKPTGLRYCINSVAMDFVPKDS</sequence>
<name>A0A0V0J4W0_SCHSO</name>
<accession>A0A0V0J4W0</accession>
<dbReference type="InterPro" id="IPR011057">
    <property type="entry name" value="Mss4-like_sf"/>
</dbReference>
<dbReference type="Gene3D" id="2.170.150.20">
    <property type="entry name" value="Peptide methionine sulfoxide reductase"/>
    <property type="match status" value="1"/>
</dbReference>
<organism evidence="8">
    <name type="scientific">Schistocephalus solidus</name>
    <name type="common">Tapeworm</name>
    <dbReference type="NCBI Taxonomy" id="70667"/>
    <lineage>
        <taxon>Eukaryota</taxon>
        <taxon>Metazoa</taxon>
        <taxon>Spiralia</taxon>
        <taxon>Lophotrochozoa</taxon>
        <taxon>Platyhelminthes</taxon>
        <taxon>Cestoda</taxon>
        <taxon>Eucestoda</taxon>
        <taxon>Diphyllobothriidea</taxon>
        <taxon>Diphyllobothriidae</taxon>
        <taxon>Schistocephalus</taxon>
    </lineage>
</organism>
<dbReference type="AlphaFoldDB" id="A0A0V0J4W0"/>
<dbReference type="EMBL" id="GEEE01002461">
    <property type="protein sequence ID" value="JAP60764.1"/>
    <property type="molecule type" value="Transcribed_RNA"/>
</dbReference>
<protein>
    <recommendedName>
        <fullName evidence="6">Peptide-methionine (R)-S-oxide reductase</fullName>
        <ecNumber evidence="6">1.8.4.12</ecNumber>
    </recommendedName>
</protein>
<dbReference type="PANTHER" id="PTHR10173:SF52">
    <property type="entry name" value="METHIONINE-R-SULFOXIDE REDUCTASE B1"/>
    <property type="match status" value="1"/>
</dbReference>
<comment type="function">
    <text evidence="6">Methionine-sulfoxide reductase that specifically reduces methionine (R)-sulfoxide back to methionine. While in many cases methionine oxidation is the result of random oxidation following oxidative stress, methionine oxidation is also a post-translational modification that takes place on specific residues.</text>
</comment>
<dbReference type="GO" id="GO:0005737">
    <property type="term" value="C:cytoplasm"/>
    <property type="evidence" value="ECO:0007669"/>
    <property type="project" value="TreeGrafter"/>
</dbReference>
<dbReference type="GO" id="GO:0030091">
    <property type="term" value="P:protein repair"/>
    <property type="evidence" value="ECO:0007669"/>
    <property type="project" value="InterPro"/>
</dbReference>
<dbReference type="GO" id="GO:0033743">
    <property type="term" value="F:peptide-methionine (R)-S-oxide reductase activity"/>
    <property type="evidence" value="ECO:0007669"/>
    <property type="project" value="UniProtKB-EC"/>
</dbReference>
<dbReference type="SUPFAM" id="SSF51316">
    <property type="entry name" value="Mss4-like"/>
    <property type="match status" value="1"/>
</dbReference>
<dbReference type="InterPro" id="IPR002579">
    <property type="entry name" value="Met_Sox_Rdtase_MsrB_dom"/>
</dbReference>
<evidence type="ECO:0000256" key="3">
    <source>
        <dbReference type="ARBA" id="ARBA00022833"/>
    </source>
</evidence>